<accession>A0ABZ1C525</accession>
<dbReference type="PROSITE" id="PS00087">
    <property type="entry name" value="SOD_CU_ZN_1"/>
    <property type="match status" value="1"/>
</dbReference>
<dbReference type="InterPro" id="IPR024134">
    <property type="entry name" value="SOD_Cu/Zn_/chaperone"/>
</dbReference>
<feature type="signal peptide" evidence="2">
    <location>
        <begin position="1"/>
        <end position="30"/>
    </location>
</feature>
<reference evidence="4 5" key="1">
    <citation type="submission" date="2023-12" db="EMBL/GenBank/DDBJ databases">
        <title>Description of an unclassified Opitutus bacterium of Verrucomicrobiota.</title>
        <authorList>
            <person name="Zhang D.-F."/>
        </authorList>
    </citation>
    <scope>NUCLEOTIDE SEQUENCE [LARGE SCALE GENOMIC DNA]</scope>
    <source>
        <strain evidence="4 5">WL0086</strain>
    </source>
</reference>
<feature type="chain" id="PRO_5047550092" evidence="2">
    <location>
        <begin position="31"/>
        <end position="196"/>
    </location>
</feature>
<dbReference type="PANTHER" id="PTHR10003">
    <property type="entry name" value="SUPEROXIDE DISMUTASE CU-ZN -RELATED"/>
    <property type="match status" value="1"/>
</dbReference>
<comment type="similarity">
    <text evidence="1">Belongs to the Cu-Zn superoxide dismutase family.</text>
</comment>
<dbReference type="RefSeq" id="WP_221030542.1">
    <property type="nucleotide sequence ID" value="NZ_CP139781.1"/>
</dbReference>
<evidence type="ECO:0000313" key="4">
    <source>
        <dbReference type="EMBL" id="WRQ86704.1"/>
    </source>
</evidence>
<organism evidence="4 5">
    <name type="scientific">Actomonas aquatica</name>
    <dbReference type="NCBI Taxonomy" id="2866162"/>
    <lineage>
        <taxon>Bacteria</taxon>
        <taxon>Pseudomonadati</taxon>
        <taxon>Verrucomicrobiota</taxon>
        <taxon>Opitutia</taxon>
        <taxon>Opitutales</taxon>
        <taxon>Opitutaceae</taxon>
        <taxon>Actomonas</taxon>
    </lineage>
</organism>
<dbReference type="Proteomes" id="UP000738431">
    <property type="component" value="Chromosome"/>
</dbReference>
<dbReference type="PRINTS" id="PR00068">
    <property type="entry name" value="CUZNDISMTASE"/>
</dbReference>
<sequence length="196" mass="19794">MKLFRSSSLSLRALAAGAVLSLATGSVALADDHGHGHHDAATMAPIGYKAIAVLIEGNDSGVSGTVTFEQTKDGVRVVADVKGLTPGKHGFHVHQKGDLSAANLTSTGGHFNPTGHDHSGPDAMMRHVGDLGNLTADASGHATADFVDHKLALAGEHSIIGRGVIVHADEDDLKSQPTGNAGGRVAGGVIGIIGTP</sequence>
<keyword evidence="2" id="KW-0732">Signal</keyword>
<dbReference type="Gene3D" id="2.60.40.200">
    <property type="entry name" value="Superoxide dismutase, copper/zinc binding domain"/>
    <property type="match status" value="1"/>
</dbReference>
<dbReference type="Pfam" id="PF00080">
    <property type="entry name" value="Sod_Cu"/>
    <property type="match status" value="1"/>
</dbReference>
<evidence type="ECO:0000259" key="3">
    <source>
        <dbReference type="Pfam" id="PF00080"/>
    </source>
</evidence>
<name>A0ABZ1C525_9BACT</name>
<dbReference type="InterPro" id="IPR018152">
    <property type="entry name" value="SOD_Cu/Zn_BS"/>
</dbReference>
<gene>
    <name evidence="4" type="ORF">K1X11_017975</name>
</gene>
<dbReference type="EMBL" id="CP139781">
    <property type="protein sequence ID" value="WRQ86704.1"/>
    <property type="molecule type" value="Genomic_DNA"/>
</dbReference>
<protein>
    <submittedName>
        <fullName evidence="4">Superoxide dismutase family protein</fullName>
    </submittedName>
</protein>
<feature type="domain" description="Superoxide dismutase copper/zinc binding" evidence="3">
    <location>
        <begin position="62"/>
        <end position="190"/>
    </location>
</feature>
<proteinExistence type="inferred from homology"/>
<dbReference type="CDD" id="cd00305">
    <property type="entry name" value="Cu-Zn_Superoxide_Dismutase"/>
    <property type="match status" value="1"/>
</dbReference>
<evidence type="ECO:0000256" key="2">
    <source>
        <dbReference type="SAM" id="SignalP"/>
    </source>
</evidence>
<evidence type="ECO:0000256" key="1">
    <source>
        <dbReference type="ARBA" id="ARBA00010457"/>
    </source>
</evidence>
<evidence type="ECO:0000313" key="5">
    <source>
        <dbReference type="Proteomes" id="UP000738431"/>
    </source>
</evidence>
<keyword evidence="5" id="KW-1185">Reference proteome</keyword>
<dbReference type="InterPro" id="IPR036423">
    <property type="entry name" value="SOD-like_Cu/Zn_dom_sf"/>
</dbReference>
<dbReference type="InterPro" id="IPR001424">
    <property type="entry name" value="SOD_Cu_Zn_dom"/>
</dbReference>
<dbReference type="SUPFAM" id="SSF49329">
    <property type="entry name" value="Cu,Zn superoxide dismutase-like"/>
    <property type="match status" value="1"/>
</dbReference>